<dbReference type="PANTHER" id="PTHR42830:SF2">
    <property type="entry name" value="OSMC_OHR FAMILY PROTEIN"/>
    <property type="match status" value="1"/>
</dbReference>
<dbReference type="SUPFAM" id="SSF82784">
    <property type="entry name" value="OsmC-like"/>
    <property type="match status" value="1"/>
</dbReference>
<sequence length="142" mass="14774">MSLDISLKADWNGGVDGKGRIEAADAAFDIAIPKAYGGAGTDTHPKELYVAAAQACFMATLRGITAMKKLPVEHITVQTKAIAGDTFEIHHAVEITLQSGAGDKEIVTAKALIEKADELCEVGNLAKKAGVQITVAPFVAVA</sequence>
<dbReference type="EMBL" id="WUMU01000040">
    <property type="protein sequence ID" value="MXN20995.1"/>
    <property type="molecule type" value="Genomic_DNA"/>
</dbReference>
<proteinExistence type="predicted"/>
<dbReference type="Pfam" id="PF02566">
    <property type="entry name" value="OsmC"/>
    <property type="match status" value="1"/>
</dbReference>
<dbReference type="PANTHER" id="PTHR42830">
    <property type="entry name" value="OSMOTICALLY INDUCIBLE FAMILY PROTEIN"/>
    <property type="match status" value="1"/>
</dbReference>
<dbReference type="RefSeq" id="WP_160897113.1">
    <property type="nucleotide sequence ID" value="NZ_WUMU01000040.1"/>
</dbReference>
<protein>
    <submittedName>
        <fullName evidence="1">Osmotically inducible protein OsmC</fullName>
    </submittedName>
</protein>
<evidence type="ECO:0000313" key="1">
    <source>
        <dbReference type="EMBL" id="MXN20995.1"/>
    </source>
</evidence>
<evidence type="ECO:0000313" key="2">
    <source>
        <dbReference type="Proteomes" id="UP000477911"/>
    </source>
</evidence>
<keyword evidence="2" id="KW-1185">Reference proteome</keyword>
<dbReference type="InterPro" id="IPR036102">
    <property type="entry name" value="OsmC/Ohrsf"/>
</dbReference>
<name>A0A6L7GAC7_9RHOB</name>
<dbReference type="InterPro" id="IPR052707">
    <property type="entry name" value="OsmC_Ohr_Peroxiredoxin"/>
</dbReference>
<dbReference type="Proteomes" id="UP000477911">
    <property type="component" value="Unassembled WGS sequence"/>
</dbReference>
<organism evidence="1 2">
    <name type="scientific">Pseudooceanicola albus</name>
    <dbReference type="NCBI Taxonomy" id="2692189"/>
    <lineage>
        <taxon>Bacteria</taxon>
        <taxon>Pseudomonadati</taxon>
        <taxon>Pseudomonadota</taxon>
        <taxon>Alphaproteobacteria</taxon>
        <taxon>Rhodobacterales</taxon>
        <taxon>Paracoccaceae</taxon>
        <taxon>Pseudooceanicola</taxon>
    </lineage>
</organism>
<dbReference type="InterPro" id="IPR003718">
    <property type="entry name" value="OsmC/Ohr_fam"/>
</dbReference>
<dbReference type="AlphaFoldDB" id="A0A6L7GAC7"/>
<dbReference type="Gene3D" id="3.30.300.20">
    <property type="match status" value="1"/>
</dbReference>
<accession>A0A6L7GAC7</accession>
<comment type="caution">
    <text evidence="1">The sequence shown here is derived from an EMBL/GenBank/DDBJ whole genome shotgun (WGS) entry which is preliminary data.</text>
</comment>
<gene>
    <name evidence="1" type="ORF">GR170_24520</name>
</gene>
<dbReference type="InterPro" id="IPR015946">
    <property type="entry name" value="KH_dom-like_a/b"/>
</dbReference>
<reference evidence="1 2" key="1">
    <citation type="submission" date="2019-12" db="EMBL/GenBank/DDBJ databases">
        <authorList>
            <person name="Li M."/>
        </authorList>
    </citation>
    <scope>NUCLEOTIDE SEQUENCE [LARGE SCALE GENOMIC DNA]</scope>
    <source>
        <strain evidence="1 2">GBMRC 2024</strain>
    </source>
</reference>